<dbReference type="Gene3D" id="1.20.120.520">
    <property type="entry name" value="nmb1532 protein domain like"/>
    <property type="match status" value="1"/>
</dbReference>
<dbReference type="Pfam" id="PF04282">
    <property type="entry name" value="DUF438"/>
    <property type="match status" value="1"/>
</dbReference>
<dbReference type="AlphaFoldDB" id="X1KAC3"/>
<dbReference type="GO" id="GO:0005886">
    <property type="term" value="C:plasma membrane"/>
    <property type="evidence" value="ECO:0007669"/>
    <property type="project" value="TreeGrafter"/>
</dbReference>
<feature type="non-terminal residue" evidence="3">
    <location>
        <position position="1"/>
    </location>
</feature>
<protein>
    <recommendedName>
        <fullName evidence="4">DUF438 domain-containing protein</fullName>
    </recommendedName>
</protein>
<comment type="caution">
    <text evidence="3">The sequence shown here is derived from an EMBL/GenBank/DDBJ whole genome shotgun (WGS) entry which is preliminary data.</text>
</comment>
<evidence type="ECO:0000259" key="1">
    <source>
        <dbReference type="Pfam" id="PF01814"/>
    </source>
</evidence>
<dbReference type="InterPro" id="IPR007380">
    <property type="entry name" value="DUF438"/>
</dbReference>
<gene>
    <name evidence="3" type="ORF">S03H2_63737</name>
</gene>
<proteinExistence type="predicted"/>
<dbReference type="Gene3D" id="1.10.3910.10">
    <property type="entry name" value="SP0561-like"/>
    <property type="match status" value="1"/>
</dbReference>
<dbReference type="PANTHER" id="PTHR39966:SF3">
    <property type="entry name" value="DUF438 DOMAIN-CONTAINING PROTEIN"/>
    <property type="match status" value="1"/>
</dbReference>
<organism evidence="3">
    <name type="scientific">marine sediment metagenome</name>
    <dbReference type="NCBI Taxonomy" id="412755"/>
    <lineage>
        <taxon>unclassified sequences</taxon>
        <taxon>metagenomes</taxon>
        <taxon>ecological metagenomes</taxon>
    </lineage>
</organism>
<feature type="non-terminal residue" evidence="3">
    <location>
        <position position="224"/>
    </location>
</feature>
<evidence type="ECO:0008006" key="4">
    <source>
        <dbReference type="Google" id="ProtNLM"/>
    </source>
</evidence>
<dbReference type="PANTHER" id="PTHR39966">
    <property type="entry name" value="BLL2471 PROTEIN-RELATED"/>
    <property type="match status" value="1"/>
</dbReference>
<name>X1KAC3_9ZZZZ</name>
<accession>X1KAC3</accession>
<evidence type="ECO:0000313" key="3">
    <source>
        <dbReference type="EMBL" id="GAH87189.1"/>
    </source>
</evidence>
<dbReference type="Pfam" id="PF01814">
    <property type="entry name" value="Hemerythrin"/>
    <property type="match status" value="1"/>
</dbReference>
<evidence type="ECO:0000259" key="2">
    <source>
        <dbReference type="Pfam" id="PF04282"/>
    </source>
</evidence>
<reference evidence="3" key="1">
    <citation type="journal article" date="2014" name="Front. Microbiol.">
        <title>High frequency of phylogenetically diverse reductive dehalogenase-homologous genes in deep subseafloor sedimentary metagenomes.</title>
        <authorList>
            <person name="Kawai M."/>
            <person name="Futagami T."/>
            <person name="Toyoda A."/>
            <person name="Takaki Y."/>
            <person name="Nishi S."/>
            <person name="Hori S."/>
            <person name="Arai W."/>
            <person name="Tsubouchi T."/>
            <person name="Morono Y."/>
            <person name="Uchiyama I."/>
            <person name="Ito T."/>
            <person name="Fujiyama A."/>
            <person name="Inagaki F."/>
            <person name="Takami H."/>
        </authorList>
    </citation>
    <scope>NUCLEOTIDE SEQUENCE</scope>
    <source>
        <strain evidence="3">Expedition CK06-06</strain>
    </source>
</reference>
<dbReference type="SUPFAM" id="SSF140683">
    <property type="entry name" value="SP0561-like"/>
    <property type="match status" value="1"/>
</dbReference>
<dbReference type="EMBL" id="BARU01041327">
    <property type="protein sequence ID" value="GAH87189.1"/>
    <property type="molecule type" value="Genomic_DNA"/>
</dbReference>
<dbReference type="InterPro" id="IPR038062">
    <property type="entry name" value="ScdA-like_N_sf"/>
</dbReference>
<feature type="domain" description="Hemerythrin-like" evidence="1">
    <location>
        <begin position="145"/>
        <end position="219"/>
    </location>
</feature>
<dbReference type="InterPro" id="IPR012312">
    <property type="entry name" value="Hemerythrin-like"/>
</dbReference>
<feature type="domain" description="DUF438" evidence="2">
    <location>
        <begin position="68"/>
        <end position="134"/>
    </location>
</feature>
<sequence>TELLKLSSKIKRLKNPIVRRTIGKSATIKDVSKLIDVDLSKILQVIEESMCKTSEEIEELKAQRREQLKELVIDMHKGAELEGLKQRFKEILVDVSSSEIGEMEQSLIDEGILKADQITELCDIHVELFKDMLDENERPETVPGHPIHTYMEENKIAMDLIQKIRSAADENKLELLKELAKLELHYTRIENQLFPILENLDISGPPQVLWAVHDEIRAGFKENK</sequence>